<dbReference type="Proteomes" id="UP001525379">
    <property type="component" value="Unassembled WGS sequence"/>
</dbReference>
<dbReference type="SUPFAM" id="SSF160240">
    <property type="entry name" value="Cation efflux protein cytoplasmic domain-like"/>
    <property type="match status" value="1"/>
</dbReference>
<reference evidence="1 2" key="1">
    <citation type="submission" date="2022-04" db="EMBL/GenBank/DDBJ databases">
        <title>Human microbiome associated bacterial genomes.</title>
        <authorList>
            <person name="Sandstrom S."/>
            <person name="Salamzade R."/>
            <person name="Kalan L.R."/>
        </authorList>
    </citation>
    <scope>NUCLEOTIDE SEQUENCE [LARGE SCALE GENOMIC DNA]</scope>
    <source>
        <strain evidence="2">p3-SID1799</strain>
    </source>
</reference>
<name>A0ABT2HVM2_9MICO</name>
<protein>
    <submittedName>
        <fullName evidence="1">Uncharacterized protein</fullName>
    </submittedName>
</protein>
<keyword evidence="2" id="KW-1185">Reference proteome</keyword>
<dbReference type="InterPro" id="IPR036837">
    <property type="entry name" value="Cation_efflux_CTD_sf"/>
</dbReference>
<accession>A0ABT2HVM2</accession>
<evidence type="ECO:0000313" key="2">
    <source>
        <dbReference type="Proteomes" id="UP001525379"/>
    </source>
</evidence>
<sequence>MTNPELNAEIKAALLENPYVAEVLSVRSFAPSGAEFIGIRVSLTDVQTAADFMPVIATLRNRVREFLPTANIFIEPDVSGPRQPTLNTEAIVIRASE</sequence>
<comment type="caution">
    <text evidence="1">The sequence shown here is derived from an EMBL/GenBank/DDBJ whole genome shotgun (WGS) entry which is preliminary data.</text>
</comment>
<evidence type="ECO:0000313" key="1">
    <source>
        <dbReference type="EMBL" id="MCT2042364.1"/>
    </source>
</evidence>
<dbReference type="EMBL" id="JALXSQ010000008">
    <property type="protein sequence ID" value="MCT2042364.1"/>
    <property type="molecule type" value="Genomic_DNA"/>
</dbReference>
<gene>
    <name evidence="1" type="ORF">M3D15_03290</name>
</gene>
<dbReference type="RefSeq" id="WP_066081784.1">
    <property type="nucleotide sequence ID" value="NZ_JAFDPW010000004.1"/>
</dbReference>
<organism evidence="1 2">
    <name type="scientific">Pseudoclavibacter albus</name>
    <dbReference type="NCBI Taxonomy" id="272241"/>
    <lineage>
        <taxon>Bacteria</taxon>
        <taxon>Bacillati</taxon>
        <taxon>Actinomycetota</taxon>
        <taxon>Actinomycetes</taxon>
        <taxon>Micrococcales</taxon>
        <taxon>Microbacteriaceae</taxon>
        <taxon>Pseudoclavibacter</taxon>
    </lineage>
</organism>
<proteinExistence type="predicted"/>